<evidence type="ECO:0000313" key="4">
    <source>
        <dbReference type="Proteomes" id="UP000003053"/>
    </source>
</evidence>
<evidence type="ECO:0000256" key="1">
    <source>
        <dbReference type="HAMAP-Rule" id="MF_00226"/>
    </source>
</evidence>
<dbReference type="Gene3D" id="3.90.950.20">
    <property type="entry name" value="CinA-like"/>
    <property type="match status" value="1"/>
</dbReference>
<dbReference type="InterPro" id="IPR001453">
    <property type="entry name" value="MoaB/Mog_dom"/>
</dbReference>
<comment type="caution">
    <text evidence="3">The sequence shown here is derived from an EMBL/GenBank/DDBJ whole genome shotgun (WGS) entry which is preliminary data.</text>
</comment>
<dbReference type="InterPro" id="IPR008136">
    <property type="entry name" value="CinA_C"/>
</dbReference>
<dbReference type="eggNOG" id="COG1546">
    <property type="taxonomic scope" value="Bacteria"/>
</dbReference>
<dbReference type="SMART" id="SM00852">
    <property type="entry name" value="MoCF_biosynth"/>
    <property type="match status" value="1"/>
</dbReference>
<dbReference type="InterPro" id="IPR036425">
    <property type="entry name" value="MoaB/Mog-like_dom_sf"/>
</dbReference>
<protein>
    <recommendedName>
        <fullName evidence="1">CinA-like protein</fullName>
    </recommendedName>
</protein>
<sequence length="413" mass="45725">MKAEIITIGDEILIGQIIDSNSQWIGKQLNKIGVSIYQISSIQDDKQHILNALKEAQERVDIVIITGGLGPTKDDITKKTIATFFEDGQVIEYPEVVAHIKSLFKKINHPFKEVQRAQAQLPSKATLLMNNFGTAPGMWFYENKTVFVSLPGVPYEMKGLIQQEVLPRIQQQFKLPFIIHKTIMTYGQGESTIAERIESVESNLPAFIKLAYLPSFGRVRLRLSAKGAYKEQLEKAIDKEVAAVYKLIPEIITGIDDDASLEKKIGEVLTKSKKTVATAESLTGGKIAATLVAIAGSSAYYRGSIVAYSAEMKVKLLGVSEETIKKYSVVSKEVALEMARGVKEKLQTNYAIAVTGNAGPTKDNTDKSVGVVYIALITDEKEWVQEFDFGQPREKTINKTVSKSLEILHKEIL</sequence>
<keyword evidence="4" id="KW-1185">Reference proteome</keyword>
<evidence type="ECO:0000259" key="2">
    <source>
        <dbReference type="SMART" id="SM00852"/>
    </source>
</evidence>
<name>A4BZV3_9FLAO</name>
<dbReference type="EMBL" id="AAOG01000002">
    <property type="protein sequence ID" value="EAR12696.1"/>
    <property type="molecule type" value="Genomic_DNA"/>
</dbReference>
<dbReference type="Pfam" id="PF18146">
    <property type="entry name" value="CinA_KH"/>
    <property type="match status" value="1"/>
</dbReference>
<dbReference type="HAMAP" id="MF_00226_B">
    <property type="entry name" value="CinA_B"/>
    <property type="match status" value="1"/>
</dbReference>
<dbReference type="RefSeq" id="WP_004570364.1">
    <property type="nucleotide sequence ID" value="NZ_CH724148.1"/>
</dbReference>
<dbReference type="SUPFAM" id="SSF53218">
    <property type="entry name" value="Molybdenum cofactor biosynthesis proteins"/>
    <property type="match status" value="1"/>
</dbReference>
<dbReference type="eggNOG" id="COG1058">
    <property type="taxonomic scope" value="Bacteria"/>
</dbReference>
<dbReference type="InterPro" id="IPR041424">
    <property type="entry name" value="CinA_KH"/>
</dbReference>
<dbReference type="InterPro" id="IPR036653">
    <property type="entry name" value="CinA-like_C"/>
</dbReference>
<dbReference type="InterPro" id="IPR008135">
    <property type="entry name" value="Competence-induced_CinA"/>
</dbReference>
<accession>A4BZV3</accession>
<dbReference type="PANTHER" id="PTHR13939:SF0">
    <property type="entry name" value="NMN AMIDOHYDROLASE-LIKE PROTEIN YFAY"/>
    <property type="match status" value="1"/>
</dbReference>
<feature type="domain" description="MoaB/Mog" evidence="2">
    <location>
        <begin position="4"/>
        <end position="171"/>
    </location>
</feature>
<dbReference type="PIRSF" id="PIRSF006728">
    <property type="entry name" value="CinA"/>
    <property type="match status" value="1"/>
</dbReference>
<dbReference type="CDD" id="cd00885">
    <property type="entry name" value="cinA"/>
    <property type="match status" value="1"/>
</dbReference>
<dbReference type="NCBIfam" id="TIGR00199">
    <property type="entry name" value="PncC_domain"/>
    <property type="match status" value="1"/>
</dbReference>
<dbReference type="SUPFAM" id="SSF142433">
    <property type="entry name" value="CinA-like"/>
    <property type="match status" value="1"/>
</dbReference>
<dbReference type="Gene3D" id="3.40.980.10">
    <property type="entry name" value="MoaB/Mog-like domain"/>
    <property type="match status" value="1"/>
</dbReference>
<dbReference type="NCBIfam" id="TIGR00177">
    <property type="entry name" value="molyb_syn"/>
    <property type="match status" value="1"/>
</dbReference>
<dbReference type="OrthoDB" id="9801454at2"/>
<dbReference type="AlphaFoldDB" id="A4BZV3"/>
<dbReference type="Proteomes" id="UP000003053">
    <property type="component" value="Unassembled WGS sequence"/>
</dbReference>
<gene>
    <name evidence="3" type="ORF">PI23P_08720</name>
</gene>
<dbReference type="NCBIfam" id="TIGR00200">
    <property type="entry name" value="cinA_nterm"/>
    <property type="match status" value="1"/>
</dbReference>
<dbReference type="PANTHER" id="PTHR13939">
    <property type="entry name" value="NICOTINAMIDE-NUCLEOTIDE AMIDOHYDROLASE PNCC"/>
    <property type="match status" value="1"/>
</dbReference>
<organism evidence="3 4">
    <name type="scientific">Polaribacter irgensii 23-P</name>
    <dbReference type="NCBI Taxonomy" id="313594"/>
    <lineage>
        <taxon>Bacteria</taxon>
        <taxon>Pseudomonadati</taxon>
        <taxon>Bacteroidota</taxon>
        <taxon>Flavobacteriia</taxon>
        <taxon>Flavobacteriales</taxon>
        <taxon>Flavobacteriaceae</taxon>
    </lineage>
</organism>
<dbReference type="InterPro" id="IPR050101">
    <property type="entry name" value="CinA"/>
</dbReference>
<comment type="similarity">
    <text evidence="1">Belongs to the CinA family.</text>
</comment>
<proteinExistence type="inferred from homology"/>
<dbReference type="HOGENOM" id="CLU_030805_9_2_10"/>
<reference evidence="3 4" key="1">
    <citation type="submission" date="2006-02" db="EMBL/GenBank/DDBJ databases">
        <authorList>
            <person name="Murray A."/>
            <person name="Staley J."/>
            <person name="Ferriera S."/>
            <person name="Johnson J."/>
            <person name="Kravitz S."/>
            <person name="Halpern A."/>
            <person name="Remington K."/>
            <person name="Beeson K."/>
            <person name="Tran B."/>
            <person name="Rogers Y.-H."/>
            <person name="Friedman R."/>
            <person name="Venter J.C."/>
        </authorList>
    </citation>
    <scope>NUCLEOTIDE SEQUENCE [LARGE SCALE GENOMIC DNA]</scope>
    <source>
        <strain evidence="3 4">23-P</strain>
    </source>
</reference>
<evidence type="ECO:0000313" key="3">
    <source>
        <dbReference type="EMBL" id="EAR12696.1"/>
    </source>
</evidence>
<dbReference type="STRING" id="313594.PI23P_08720"/>
<dbReference type="Pfam" id="PF00994">
    <property type="entry name" value="MoCF_biosynth"/>
    <property type="match status" value="1"/>
</dbReference>
<dbReference type="Pfam" id="PF02464">
    <property type="entry name" value="CinA"/>
    <property type="match status" value="1"/>
</dbReference>